<dbReference type="RefSeq" id="WP_139942060.1">
    <property type="nucleotide sequence ID" value="NZ_JBHSYP010000005.1"/>
</dbReference>
<dbReference type="PRINTS" id="PR01996">
    <property type="entry name" value="MTP1FAMILY"/>
</dbReference>
<dbReference type="Proteomes" id="UP000319148">
    <property type="component" value="Unassembled WGS sequence"/>
</dbReference>
<gene>
    <name evidence="1" type="ORF">FIV46_16715</name>
</gene>
<protein>
    <submittedName>
        <fullName evidence="1">Phage tail protein</fullName>
    </submittedName>
</protein>
<organism evidence="1 2">
    <name type="scientific">Emcibacter nanhaiensis</name>
    <dbReference type="NCBI Taxonomy" id="1505037"/>
    <lineage>
        <taxon>Bacteria</taxon>
        <taxon>Pseudomonadati</taxon>
        <taxon>Pseudomonadota</taxon>
        <taxon>Alphaproteobacteria</taxon>
        <taxon>Emcibacterales</taxon>
        <taxon>Emcibacteraceae</taxon>
        <taxon>Emcibacter</taxon>
    </lineage>
</organism>
<proteinExistence type="predicted"/>
<dbReference type="EMBL" id="VFIY01000018">
    <property type="protein sequence ID" value="TPD57744.1"/>
    <property type="molecule type" value="Genomic_DNA"/>
</dbReference>
<dbReference type="Pfam" id="PF06199">
    <property type="entry name" value="Phage_tail_2"/>
    <property type="match status" value="1"/>
</dbReference>
<dbReference type="OrthoDB" id="7266971at2"/>
<comment type="caution">
    <text evidence="1">The sequence shown here is derived from an EMBL/GenBank/DDBJ whole genome shotgun (WGS) entry which is preliminary data.</text>
</comment>
<evidence type="ECO:0000313" key="2">
    <source>
        <dbReference type="Proteomes" id="UP000319148"/>
    </source>
</evidence>
<dbReference type="InterPro" id="IPR011855">
    <property type="entry name" value="Phgtail_TP901_1"/>
</dbReference>
<dbReference type="AlphaFoldDB" id="A0A501PCW3"/>
<accession>A0A501PCW3</accession>
<name>A0A501PCW3_9PROT</name>
<evidence type="ECO:0000313" key="1">
    <source>
        <dbReference type="EMBL" id="TPD57744.1"/>
    </source>
</evidence>
<dbReference type="InterPro" id="IPR022344">
    <property type="entry name" value="GTA_major-tail"/>
</dbReference>
<reference evidence="2" key="1">
    <citation type="submission" date="2019-06" db="EMBL/GenBank/DDBJ databases">
        <title>The complete genome of Emcibacter congregatus ZYLT.</title>
        <authorList>
            <person name="Zhao Z."/>
        </authorList>
    </citation>
    <scope>NUCLEOTIDE SEQUENCE [LARGE SCALE GENOMIC DNA]</scope>
    <source>
        <strain evidence="2">MCCC 1A06723</strain>
    </source>
</reference>
<keyword evidence="2" id="KW-1185">Reference proteome</keyword>
<sequence length="138" mass="14569">MTIEKGRAFLMEIGDGGDPETFTAIGGMRSTSLKISNEVVDVTHKGSSGWRELLSGAGIRHVSLGGAGVFTNSDSEQLMQEKALAGTVDNYRIIFESGDSFSGGFQVTSLDYAGDYNGERTYNLALESSGPVTFAAAD</sequence>